<dbReference type="GO" id="GO:0005829">
    <property type="term" value="C:cytosol"/>
    <property type="evidence" value="ECO:0007669"/>
    <property type="project" value="TreeGrafter"/>
</dbReference>
<reference evidence="3 4" key="1">
    <citation type="journal article" date="2022" name="ISME Commun">
        <title>Vulcanimicrobium alpinus gen. nov. sp. nov., the first cultivated representative of the candidate phylum 'Eremiobacterota', is a metabolically versatile aerobic anoxygenic phototroph.</title>
        <authorList>
            <person name="Yabe S."/>
            <person name="Muto K."/>
            <person name="Abe K."/>
            <person name="Yokota A."/>
            <person name="Staudigel H."/>
            <person name="Tebo B.M."/>
        </authorList>
    </citation>
    <scope>NUCLEOTIDE SEQUENCE [LARGE SCALE GENOMIC DNA]</scope>
    <source>
        <strain evidence="3 4">WC8-2</strain>
    </source>
</reference>
<keyword evidence="4" id="KW-1185">Reference proteome</keyword>
<dbReference type="KEGG" id="vab:WPS_34700"/>
<evidence type="ECO:0000313" key="3">
    <source>
        <dbReference type="EMBL" id="BDE08194.1"/>
    </source>
</evidence>
<dbReference type="EMBL" id="AP025523">
    <property type="protein sequence ID" value="BDE08194.1"/>
    <property type="molecule type" value="Genomic_DNA"/>
</dbReference>
<dbReference type="Proteomes" id="UP001317532">
    <property type="component" value="Chromosome"/>
</dbReference>
<evidence type="ECO:0000256" key="2">
    <source>
        <dbReference type="ARBA" id="ARBA00022679"/>
    </source>
</evidence>
<dbReference type="InterPro" id="IPR002201">
    <property type="entry name" value="Glyco_trans_9"/>
</dbReference>
<dbReference type="GO" id="GO:0008713">
    <property type="term" value="F:ADP-heptose-lipopolysaccharide heptosyltransferase activity"/>
    <property type="evidence" value="ECO:0007669"/>
    <property type="project" value="TreeGrafter"/>
</dbReference>
<evidence type="ECO:0000256" key="1">
    <source>
        <dbReference type="ARBA" id="ARBA00022676"/>
    </source>
</evidence>
<dbReference type="Gene3D" id="3.40.50.2000">
    <property type="entry name" value="Glycogen Phosphorylase B"/>
    <property type="match status" value="2"/>
</dbReference>
<dbReference type="RefSeq" id="WP_317995740.1">
    <property type="nucleotide sequence ID" value="NZ_AP025523.1"/>
</dbReference>
<accession>A0AAN1XZG2</accession>
<dbReference type="SUPFAM" id="SSF53756">
    <property type="entry name" value="UDP-Glycosyltransferase/glycogen phosphorylase"/>
    <property type="match status" value="1"/>
</dbReference>
<dbReference type="AlphaFoldDB" id="A0AAN1XZG2"/>
<evidence type="ECO:0000313" key="4">
    <source>
        <dbReference type="Proteomes" id="UP001317532"/>
    </source>
</evidence>
<keyword evidence="2" id="KW-0808">Transferase</keyword>
<dbReference type="Pfam" id="PF01075">
    <property type="entry name" value="Glyco_transf_9"/>
    <property type="match status" value="1"/>
</dbReference>
<sequence length="336" mass="35052">MGADRALLIAAGGGIGDTLLAGVVARALRGRYAAVDAVVLPAHADLAAHIPALDRVIPLGGRVLGHYAAAVVTWATMTTALLPFRAGIPIRVGQARRLYSALFTHRVVVRSELGDRTTHWTQILLDYARAIGCDDPAALPEFAVRADERDAAALLRVHDIAGDFILLHPTRGLSAQRSRWPVDGFVALARRLAERDGVPILVTGAADDAAIAETIAERAGRGVVSIAGATTLGVFGALAERACAVLAMDSGPMHVAAAVGAPTVGIFALQADEPDRWAPRGPRVATVRATYPCPPAHRKETCPDFACVRELDVAGVIAALDALVAQPKGSVQLVEG</sequence>
<keyword evidence="1" id="KW-0328">Glycosyltransferase</keyword>
<organism evidence="3 4">
    <name type="scientific">Vulcanimicrobium alpinum</name>
    <dbReference type="NCBI Taxonomy" id="3016050"/>
    <lineage>
        <taxon>Bacteria</taxon>
        <taxon>Bacillati</taxon>
        <taxon>Vulcanimicrobiota</taxon>
        <taxon>Vulcanimicrobiia</taxon>
        <taxon>Vulcanimicrobiales</taxon>
        <taxon>Vulcanimicrobiaceae</taxon>
        <taxon>Vulcanimicrobium</taxon>
    </lineage>
</organism>
<dbReference type="CDD" id="cd03789">
    <property type="entry name" value="GT9_LPS_heptosyltransferase"/>
    <property type="match status" value="1"/>
</dbReference>
<proteinExistence type="predicted"/>
<gene>
    <name evidence="3" type="ORF">WPS_34700</name>
</gene>
<evidence type="ECO:0008006" key="5">
    <source>
        <dbReference type="Google" id="ProtNLM"/>
    </source>
</evidence>
<protein>
    <recommendedName>
        <fullName evidence="5">Glycosyltransferase family 9 protein</fullName>
    </recommendedName>
</protein>
<name>A0AAN1XZG2_UNVUL</name>
<dbReference type="PANTHER" id="PTHR30160">
    <property type="entry name" value="TETRAACYLDISACCHARIDE 4'-KINASE-RELATED"/>
    <property type="match status" value="1"/>
</dbReference>
<dbReference type="InterPro" id="IPR051199">
    <property type="entry name" value="LPS_LOS_Heptosyltrfase"/>
</dbReference>
<dbReference type="GO" id="GO:0009244">
    <property type="term" value="P:lipopolysaccharide core region biosynthetic process"/>
    <property type="evidence" value="ECO:0007669"/>
    <property type="project" value="TreeGrafter"/>
</dbReference>